<dbReference type="RefSeq" id="WP_408633519.1">
    <property type="nucleotide sequence ID" value="NZ_AVPG01000016.1"/>
</dbReference>
<accession>A0A0A5G4K2</accession>
<keyword evidence="2" id="KW-1185">Reference proteome</keyword>
<reference evidence="1 2" key="1">
    <citation type="submission" date="2013-08" db="EMBL/GenBank/DDBJ databases">
        <authorList>
            <person name="Huang J."/>
            <person name="Wang G."/>
        </authorList>
    </citation>
    <scope>NUCLEOTIDE SEQUENCE [LARGE SCALE GENOMIC DNA]</scope>
    <source>
        <strain evidence="1 2">JSM 072002</strain>
    </source>
</reference>
<dbReference type="STRING" id="1385512.N784_05795"/>
<dbReference type="Proteomes" id="UP000030401">
    <property type="component" value="Unassembled WGS sequence"/>
</dbReference>
<sequence length="30" mass="3664">MSDKQLEWETRMDQWCESGLSMAAWCRKEK</sequence>
<gene>
    <name evidence="1" type="ORF">N784_05795</name>
</gene>
<dbReference type="EMBL" id="AVPG01000016">
    <property type="protein sequence ID" value="KGX86073.1"/>
    <property type="molecule type" value="Genomic_DNA"/>
</dbReference>
<name>A0A0A5G4K2_9BACI</name>
<proteinExistence type="predicted"/>
<dbReference type="AlphaFoldDB" id="A0A0A5G4K2"/>
<evidence type="ECO:0000313" key="2">
    <source>
        <dbReference type="Proteomes" id="UP000030401"/>
    </source>
</evidence>
<dbReference type="NCBIfam" id="NF047593">
    <property type="entry name" value="IS66_ISAeme5_TnpA"/>
    <property type="match status" value="1"/>
</dbReference>
<evidence type="ECO:0000313" key="1">
    <source>
        <dbReference type="EMBL" id="KGX86073.1"/>
    </source>
</evidence>
<organism evidence="1 2">
    <name type="scientific">Pontibacillus litoralis JSM 072002</name>
    <dbReference type="NCBI Taxonomy" id="1385512"/>
    <lineage>
        <taxon>Bacteria</taxon>
        <taxon>Bacillati</taxon>
        <taxon>Bacillota</taxon>
        <taxon>Bacilli</taxon>
        <taxon>Bacillales</taxon>
        <taxon>Bacillaceae</taxon>
        <taxon>Pontibacillus</taxon>
    </lineage>
</organism>
<comment type="caution">
    <text evidence="1">The sequence shown here is derived from an EMBL/GenBank/DDBJ whole genome shotgun (WGS) entry which is preliminary data.</text>
</comment>
<protein>
    <submittedName>
        <fullName evidence="1">Uncharacterized protein</fullName>
    </submittedName>
</protein>